<dbReference type="Pfam" id="PF09375">
    <property type="entry name" value="Peptidase_M75"/>
    <property type="match status" value="1"/>
</dbReference>
<keyword evidence="2 3" id="KW-0732">Signal</keyword>
<name>A0A367VZN7_9PROT</name>
<evidence type="ECO:0000256" key="3">
    <source>
        <dbReference type="SAM" id="SignalP"/>
    </source>
</evidence>
<dbReference type="Gene3D" id="1.20.1420.20">
    <property type="entry name" value="M75 peptidase, HXXE motif"/>
    <property type="match status" value="1"/>
</dbReference>
<evidence type="ECO:0000313" key="5">
    <source>
        <dbReference type="EMBL" id="RCK32208.1"/>
    </source>
</evidence>
<evidence type="ECO:0000256" key="1">
    <source>
        <dbReference type="ARBA" id="ARBA00004196"/>
    </source>
</evidence>
<dbReference type="RefSeq" id="WP_114104005.1">
    <property type="nucleotide sequence ID" value="NZ_JPWF01000017.1"/>
</dbReference>
<proteinExistence type="predicted"/>
<comment type="caution">
    <text evidence="5">The sequence shown here is derived from an EMBL/GenBank/DDBJ whole genome shotgun (WGS) entry which is preliminary data.</text>
</comment>
<organism evidence="5 6">
    <name type="scientific">Thalassospira profundimaris</name>
    <dbReference type="NCBI Taxonomy" id="502049"/>
    <lineage>
        <taxon>Bacteria</taxon>
        <taxon>Pseudomonadati</taxon>
        <taxon>Pseudomonadota</taxon>
        <taxon>Alphaproteobacteria</taxon>
        <taxon>Rhodospirillales</taxon>
        <taxon>Thalassospiraceae</taxon>
        <taxon>Thalassospira</taxon>
    </lineage>
</organism>
<dbReference type="InterPro" id="IPR018976">
    <property type="entry name" value="Imelysin-like"/>
</dbReference>
<feature type="domain" description="Imelysin-like" evidence="4">
    <location>
        <begin position="37"/>
        <end position="394"/>
    </location>
</feature>
<dbReference type="AlphaFoldDB" id="A0A367VZN7"/>
<dbReference type="InterPro" id="IPR038352">
    <property type="entry name" value="Imelysin_sf"/>
</dbReference>
<feature type="signal peptide" evidence="3">
    <location>
        <begin position="1"/>
        <end position="22"/>
    </location>
</feature>
<gene>
    <name evidence="5" type="ORF">TH19_20040</name>
</gene>
<accession>A0A367VZN7</accession>
<dbReference type="GO" id="GO:0030313">
    <property type="term" value="C:cell envelope"/>
    <property type="evidence" value="ECO:0007669"/>
    <property type="project" value="UniProtKB-SubCell"/>
</dbReference>
<protein>
    <submittedName>
        <fullName evidence="5">Peptidase</fullName>
    </submittedName>
</protein>
<dbReference type="Proteomes" id="UP000253226">
    <property type="component" value="Unassembled WGS sequence"/>
</dbReference>
<reference evidence="5 6" key="1">
    <citation type="submission" date="2014-07" db="EMBL/GenBank/DDBJ databases">
        <title>Draft genome sequence of Thalassospira profundimaris 35.</title>
        <authorList>
            <person name="Lai Q."/>
            <person name="Shao Z."/>
        </authorList>
    </citation>
    <scope>NUCLEOTIDE SEQUENCE [LARGE SCALE GENOMIC DNA]</scope>
    <source>
        <strain evidence="5 6">35</strain>
    </source>
</reference>
<dbReference type="OrthoDB" id="9764688at2"/>
<evidence type="ECO:0000256" key="2">
    <source>
        <dbReference type="ARBA" id="ARBA00022729"/>
    </source>
</evidence>
<evidence type="ECO:0000313" key="6">
    <source>
        <dbReference type="Proteomes" id="UP000253226"/>
    </source>
</evidence>
<evidence type="ECO:0000259" key="4">
    <source>
        <dbReference type="Pfam" id="PF09375"/>
    </source>
</evidence>
<sequence length="422" mass="44519">MKIAKILGTAALASTLGVQAYAAPGAKDVLTTYADIAHAGYEDSLITAKKLQSAIDALVAQPSAETFGAAKSAWLAARAPYQQTEVYRFGNAIVDDWEGKVNAWPLDEGLIDYVETDLYGEESEENPAYTANVVANPTLVISGTTIDASTINATLLEDLHEIDDVESNVATGYHAIEFLLWGQDLNGTEAGAGARAWTDYAAGDACTNGNCDRRGAYLKAAGDLLVSDLEWITVQWAEGGEARETVLEGDGVPGLTAIVTGMGSLSYGELGGERTKLGLLLHDPEEEHDCFSDNTHNSHFYDALGIQNVYLGRYTRVDGSVVEGPSLSDLVADKDAALDTELRGKLAASVLAGKAMVTRAEGGEAFDQLIAMGNDDGNAVVQAFVDALVDQTKSIEQIIATVGIDGIEFEGSDSLDNPSAVN</sequence>
<dbReference type="CDD" id="cd14657">
    <property type="entry name" value="Imelysin_IrpA-like"/>
    <property type="match status" value="1"/>
</dbReference>
<dbReference type="EMBL" id="JPWF01000017">
    <property type="protein sequence ID" value="RCK32208.1"/>
    <property type="molecule type" value="Genomic_DNA"/>
</dbReference>
<comment type="subcellular location">
    <subcellularLocation>
        <location evidence="1">Cell envelope</location>
    </subcellularLocation>
</comment>
<feature type="chain" id="PRO_5016644913" evidence="3">
    <location>
        <begin position="23"/>
        <end position="422"/>
    </location>
</feature>